<evidence type="ECO:0000313" key="2">
    <source>
        <dbReference type="EMBL" id="GAA4932796.1"/>
    </source>
</evidence>
<accession>A0ABP9GFI3</accession>
<dbReference type="PROSITE" id="PS50943">
    <property type="entry name" value="HTH_CROC1"/>
    <property type="match status" value="1"/>
</dbReference>
<keyword evidence="3" id="KW-1185">Reference proteome</keyword>
<dbReference type="SUPFAM" id="SSF47413">
    <property type="entry name" value="lambda repressor-like DNA-binding domains"/>
    <property type="match status" value="1"/>
</dbReference>
<dbReference type="Pfam" id="PF01381">
    <property type="entry name" value="HTH_3"/>
    <property type="match status" value="1"/>
</dbReference>
<dbReference type="InterPro" id="IPR010982">
    <property type="entry name" value="Lambda_DNA-bd_dom_sf"/>
</dbReference>
<sequence length="138" mass="15515">MRSKIAKRILAETPEETKIFVNLYADIVVRVNQIMKAKGLTQKELAKRIDKRPSEINRWLKGEHNFTLKSISKLQAELDCPIVVIPKGGGFLNFDGHGVKKGFSVVHPHKSGVSKLEFKEANVIKRTQPQFQPLANVG</sequence>
<proteinExistence type="predicted"/>
<dbReference type="Proteomes" id="UP001501302">
    <property type="component" value="Unassembled WGS sequence"/>
</dbReference>
<protein>
    <recommendedName>
        <fullName evidence="1">HTH cro/C1-type domain-containing protein</fullName>
    </recommendedName>
</protein>
<dbReference type="CDD" id="cd00093">
    <property type="entry name" value="HTH_XRE"/>
    <property type="match status" value="1"/>
</dbReference>
<dbReference type="RefSeq" id="WP_345189547.1">
    <property type="nucleotide sequence ID" value="NZ_BAABJJ010000001.1"/>
</dbReference>
<feature type="domain" description="HTH cro/C1-type" evidence="1">
    <location>
        <begin position="31"/>
        <end position="85"/>
    </location>
</feature>
<gene>
    <name evidence="2" type="ORF">GCM10023314_01470</name>
</gene>
<evidence type="ECO:0000259" key="1">
    <source>
        <dbReference type="PROSITE" id="PS50943"/>
    </source>
</evidence>
<dbReference type="Gene3D" id="1.10.260.40">
    <property type="entry name" value="lambda repressor-like DNA-binding domains"/>
    <property type="match status" value="1"/>
</dbReference>
<name>A0ABP9GFI3_9FLAO</name>
<evidence type="ECO:0000313" key="3">
    <source>
        <dbReference type="Proteomes" id="UP001501302"/>
    </source>
</evidence>
<dbReference type="InterPro" id="IPR001387">
    <property type="entry name" value="Cro/C1-type_HTH"/>
</dbReference>
<dbReference type="EMBL" id="BAABJJ010000001">
    <property type="protein sequence ID" value="GAA4932796.1"/>
    <property type="molecule type" value="Genomic_DNA"/>
</dbReference>
<organism evidence="2 3">
    <name type="scientific">Algibacter agarivorans</name>
    <dbReference type="NCBI Taxonomy" id="1109741"/>
    <lineage>
        <taxon>Bacteria</taxon>
        <taxon>Pseudomonadati</taxon>
        <taxon>Bacteroidota</taxon>
        <taxon>Flavobacteriia</taxon>
        <taxon>Flavobacteriales</taxon>
        <taxon>Flavobacteriaceae</taxon>
        <taxon>Algibacter</taxon>
    </lineage>
</organism>
<reference evidence="3" key="1">
    <citation type="journal article" date="2019" name="Int. J. Syst. Evol. Microbiol.">
        <title>The Global Catalogue of Microorganisms (GCM) 10K type strain sequencing project: providing services to taxonomists for standard genome sequencing and annotation.</title>
        <authorList>
            <consortium name="The Broad Institute Genomics Platform"/>
            <consortium name="The Broad Institute Genome Sequencing Center for Infectious Disease"/>
            <person name="Wu L."/>
            <person name="Ma J."/>
        </authorList>
    </citation>
    <scope>NUCLEOTIDE SEQUENCE [LARGE SCALE GENOMIC DNA]</scope>
    <source>
        <strain evidence="3">JCM 18285</strain>
    </source>
</reference>
<dbReference type="SMART" id="SM00530">
    <property type="entry name" value="HTH_XRE"/>
    <property type="match status" value="1"/>
</dbReference>
<comment type="caution">
    <text evidence="2">The sequence shown here is derived from an EMBL/GenBank/DDBJ whole genome shotgun (WGS) entry which is preliminary data.</text>
</comment>